<comment type="function">
    <text evidence="1">Putative transcription activator involved in regulating light control of development.</text>
</comment>
<dbReference type="GO" id="GO:0008270">
    <property type="term" value="F:zinc ion binding"/>
    <property type="evidence" value="ECO:0007669"/>
    <property type="project" value="UniProtKB-UniRule"/>
</dbReference>
<dbReference type="GO" id="GO:0005634">
    <property type="term" value="C:nucleus"/>
    <property type="evidence" value="ECO:0007669"/>
    <property type="project" value="UniProtKB-SubCell"/>
</dbReference>
<comment type="similarity">
    <text evidence="1">Belongs to the FHY3/FAR1 family.</text>
</comment>
<dbReference type="AlphaFoldDB" id="A0A9R1VMF6"/>
<protein>
    <recommendedName>
        <fullName evidence="1">Protein FAR1-RELATED SEQUENCE</fullName>
    </recommendedName>
</protein>
<keyword evidence="2" id="KW-0472">Membrane</keyword>
<sequence length="285" mass="33788">MIFIDIKIVFVVYYRSIVLLCEIRVLLCIIRCVRVKKKTLRLHFFEGCTYSTYYIIGLIFKSLKLVIKIGVRRKRNSNSRFIGCQEKIIFESVYGTPDYKVFHFDEFLNHPLENRSDLKKMCASTPKIGSTMAHKLRASFRGGYEFVMRGGYEFLKLKVIDYKNLRRDINRVIVEFTIQSTQFNCQDDVWILCFGLMKLRRHIMLNLVMLSRIEWFLFHLLLLTIIKNQILLERAFLKTHGKEPTLVLTDEDAAIKQAIENVFPNSNHRLCMWHIMKKLKNKALF</sequence>
<organism evidence="4 5">
    <name type="scientific">Lactuca sativa</name>
    <name type="common">Garden lettuce</name>
    <dbReference type="NCBI Taxonomy" id="4236"/>
    <lineage>
        <taxon>Eukaryota</taxon>
        <taxon>Viridiplantae</taxon>
        <taxon>Streptophyta</taxon>
        <taxon>Embryophyta</taxon>
        <taxon>Tracheophyta</taxon>
        <taxon>Spermatophyta</taxon>
        <taxon>Magnoliopsida</taxon>
        <taxon>eudicotyledons</taxon>
        <taxon>Gunneridae</taxon>
        <taxon>Pentapetalae</taxon>
        <taxon>asterids</taxon>
        <taxon>campanulids</taxon>
        <taxon>Asterales</taxon>
        <taxon>Asteraceae</taxon>
        <taxon>Cichorioideae</taxon>
        <taxon>Cichorieae</taxon>
        <taxon>Lactucinae</taxon>
        <taxon>Lactuca</taxon>
    </lineage>
</organism>
<dbReference type="Proteomes" id="UP000235145">
    <property type="component" value="Unassembled WGS sequence"/>
</dbReference>
<feature type="transmembrane region" description="Helical" evidence="2">
    <location>
        <begin position="53"/>
        <end position="71"/>
    </location>
</feature>
<dbReference type="EMBL" id="NBSK02000004">
    <property type="protein sequence ID" value="KAJ0208955.1"/>
    <property type="molecule type" value="Genomic_DNA"/>
</dbReference>
<dbReference type="GO" id="GO:0006355">
    <property type="term" value="P:regulation of DNA-templated transcription"/>
    <property type="evidence" value="ECO:0007669"/>
    <property type="project" value="UniProtKB-UniRule"/>
</dbReference>
<dbReference type="InterPro" id="IPR031052">
    <property type="entry name" value="FHY3/FAR1"/>
</dbReference>
<feature type="transmembrane region" description="Helical" evidence="2">
    <location>
        <begin position="203"/>
        <end position="226"/>
    </location>
</feature>
<keyword evidence="1" id="KW-0539">Nucleus</keyword>
<keyword evidence="2" id="KW-1133">Transmembrane helix</keyword>
<proteinExistence type="inferred from homology"/>
<keyword evidence="5" id="KW-1185">Reference proteome</keyword>
<comment type="caution">
    <text evidence="4">The sequence shown here is derived from an EMBL/GenBank/DDBJ whole genome shotgun (WGS) entry which is preliminary data.</text>
</comment>
<evidence type="ECO:0000256" key="2">
    <source>
        <dbReference type="SAM" id="Phobius"/>
    </source>
</evidence>
<evidence type="ECO:0000256" key="1">
    <source>
        <dbReference type="RuleBase" id="RU367018"/>
    </source>
</evidence>
<gene>
    <name evidence="4" type="ORF">LSAT_V11C400226200</name>
</gene>
<keyword evidence="2" id="KW-0812">Transmembrane</keyword>
<dbReference type="InterPro" id="IPR018289">
    <property type="entry name" value="MULE_transposase_dom"/>
</dbReference>
<feature type="transmembrane region" description="Helical" evidence="2">
    <location>
        <begin position="12"/>
        <end position="33"/>
    </location>
</feature>
<dbReference type="PANTHER" id="PTHR31669:SF306">
    <property type="entry name" value="PROTEIN FAR1-RELATED SEQUENCE"/>
    <property type="match status" value="1"/>
</dbReference>
<name>A0A9R1VMF6_LACSA</name>
<keyword evidence="1" id="KW-0863">Zinc-finger</keyword>
<feature type="domain" description="MULE transposase" evidence="3">
    <location>
        <begin position="233"/>
        <end position="278"/>
    </location>
</feature>
<comment type="subcellular location">
    <subcellularLocation>
        <location evidence="1">Nucleus</location>
    </subcellularLocation>
</comment>
<evidence type="ECO:0000259" key="3">
    <source>
        <dbReference type="Pfam" id="PF10551"/>
    </source>
</evidence>
<keyword evidence="1" id="KW-0479">Metal-binding</keyword>
<accession>A0A9R1VMF6</accession>
<evidence type="ECO:0000313" key="4">
    <source>
        <dbReference type="EMBL" id="KAJ0208955.1"/>
    </source>
</evidence>
<evidence type="ECO:0000313" key="5">
    <source>
        <dbReference type="Proteomes" id="UP000235145"/>
    </source>
</evidence>
<dbReference type="Pfam" id="PF10551">
    <property type="entry name" value="MULE"/>
    <property type="match status" value="1"/>
</dbReference>
<dbReference type="PANTHER" id="PTHR31669">
    <property type="entry name" value="PROTEIN FAR1-RELATED SEQUENCE 10-RELATED"/>
    <property type="match status" value="1"/>
</dbReference>
<keyword evidence="1" id="KW-0862">Zinc</keyword>
<reference evidence="4 5" key="1">
    <citation type="journal article" date="2017" name="Nat. Commun.">
        <title>Genome assembly with in vitro proximity ligation data and whole-genome triplication in lettuce.</title>
        <authorList>
            <person name="Reyes-Chin-Wo S."/>
            <person name="Wang Z."/>
            <person name="Yang X."/>
            <person name="Kozik A."/>
            <person name="Arikit S."/>
            <person name="Song C."/>
            <person name="Xia L."/>
            <person name="Froenicke L."/>
            <person name="Lavelle D.O."/>
            <person name="Truco M.J."/>
            <person name="Xia R."/>
            <person name="Zhu S."/>
            <person name="Xu C."/>
            <person name="Xu H."/>
            <person name="Xu X."/>
            <person name="Cox K."/>
            <person name="Korf I."/>
            <person name="Meyers B.C."/>
            <person name="Michelmore R.W."/>
        </authorList>
    </citation>
    <scope>NUCLEOTIDE SEQUENCE [LARGE SCALE GENOMIC DNA]</scope>
    <source>
        <strain evidence="5">cv. Salinas</strain>
        <tissue evidence="4">Seedlings</tissue>
    </source>
</reference>